<accession>A0AAW1VVM8</accession>
<dbReference type="AlphaFoldDB" id="A0AAW1VVM8"/>
<comment type="caution">
    <text evidence="1">The sequence shown here is derived from an EMBL/GenBank/DDBJ whole genome shotgun (WGS) entry which is preliminary data.</text>
</comment>
<evidence type="ECO:0000313" key="1">
    <source>
        <dbReference type="EMBL" id="KAK9911895.1"/>
    </source>
</evidence>
<gene>
    <name evidence="1" type="ORF">M0R45_035775</name>
</gene>
<keyword evidence="2" id="KW-1185">Reference proteome</keyword>
<evidence type="ECO:0000313" key="2">
    <source>
        <dbReference type="Proteomes" id="UP001457282"/>
    </source>
</evidence>
<dbReference type="Proteomes" id="UP001457282">
    <property type="component" value="Unassembled WGS sequence"/>
</dbReference>
<name>A0AAW1VVM8_RUBAR</name>
<proteinExistence type="predicted"/>
<organism evidence="1 2">
    <name type="scientific">Rubus argutus</name>
    <name type="common">Southern blackberry</name>
    <dbReference type="NCBI Taxonomy" id="59490"/>
    <lineage>
        <taxon>Eukaryota</taxon>
        <taxon>Viridiplantae</taxon>
        <taxon>Streptophyta</taxon>
        <taxon>Embryophyta</taxon>
        <taxon>Tracheophyta</taxon>
        <taxon>Spermatophyta</taxon>
        <taxon>Magnoliopsida</taxon>
        <taxon>eudicotyledons</taxon>
        <taxon>Gunneridae</taxon>
        <taxon>Pentapetalae</taxon>
        <taxon>rosids</taxon>
        <taxon>fabids</taxon>
        <taxon>Rosales</taxon>
        <taxon>Rosaceae</taxon>
        <taxon>Rosoideae</taxon>
        <taxon>Rosoideae incertae sedis</taxon>
        <taxon>Rubus</taxon>
    </lineage>
</organism>
<reference evidence="1 2" key="1">
    <citation type="journal article" date="2023" name="G3 (Bethesda)">
        <title>A chromosome-length genome assembly and annotation of blackberry (Rubus argutus, cv. 'Hillquist').</title>
        <authorList>
            <person name="Bruna T."/>
            <person name="Aryal R."/>
            <person name="Dudchenko O."/>
            <person name="Sargent D.J."/>
            <person name="Mead D."/>
            <person name="Buti M."/>
            <person name="Cavallini A."/>
            <person name="Hytonen T."/>
            <person name="Andres J."/>
            <person name="Pham M."/>
            <person name="Weisz D."/>
            <person name="Mascagni F."/>
            <person name="Usai G."/>
            <person name="Natali L."/>
            <person name="Bassil N."/>
            <person name="Fernandez G.E."/>
            <person name="Lomsadze A."/>
            <person name="Armour M."/>
            <person name="Olukolu B."/>
            <person name="Poorten T."/>
            <person name="Britton C."/>
            <person name="Davik J."/>
            <person name="Ashrafi H."/>
            <person name="Aiden E.L."/>
            <person name="Borodovsky M."/>
            <person name="Worthington M."/>
        </authorList>
    </citation>
    <scope>NUCLEOTIDE SEQUENCE [LARGE SCALE GENOMIC DNA]</scope>
    <source>
        <strain evidence="1">PI 553951</strain>
    </source>
</reference>
<sequence>MGITAWWRDMNGGVDLGEWVMRWCWDRNRNGDDWDRCCGGADPISCDGAGLKKVLSGTVQLRLGIDGDRKRKGTAEQRNEVRICRGRGHGDGEVLWG</sequence>
<protein>
    <submittedName>
        <fullName evidence="1">Uncharacterized protein</fullName>
    </submittedName>
</protein>
<dbReference type="EMBL" id="JBEDUW010000007">
    <property type="protein sequence ID" value="KAK9911895.1"/>
    <property type="molecule type" value="Genomic_DNA"/>
</dbReference>